<dbReference type="SMART" id="SM00822">
    <property type="entry name" value="PKS_KR"/>
    <property type="match status" value="1"/>
</dbReference>
<dbReference type="GeneID" id="41331391"/>
<dbReference type="InterPro" id="IPR057326">
    <property type="entry name" value="KR_dom"/>
</dbReference>
<dbReference type="KEGG" id="psyt:DSAG12_03421"/>
<keyword evidence="5" id="KW-1185">Reference proteome</keyword>
<feature type="domain" description="Ketoreductase" evidence="3">
    <location>
        <begin position="31"/>
        <end position="219"/>
    </location>
</feature>
<gene>
    <name evidence="4" type="ORF">DSAG12_03421</name>
</gene>
<dbReference type="GO" id="GO:0016616">
    <property type="term" value="F:oxidoreductase activity, acting on the CH-OH group of donors, NAD or NADP as acceptor"/>
    <property type="evidence" value="ECO:0007669"/>
    <property type="project" value="UniProtKB-ARBA"/>
</dbReference>
<dbReference type="OrthoDB" id="24596at2157"/>
<evidence type="ECO:0000259" key="3">
    <source>
        <dbReference type="SMART" id="SM00822"/>
    </source>
</evidence>
<evidence type="ECO:0000313" key="4">
    <source>
        <dbReference type="EMBL" id="QEE17584.1"/>
    </source>
</evidence>
<dbReference type="Pfam" id="PF13561">
    <property type="entry name" value="adh_short_C2"/>
    <property type="match status" value="1"/>
</dbReference>
<dbReference type="PRINTS" id="PR00080">
    <property type="entry name" value="SDRFAMILY"/>
</dbReference>
<evidence type="ECO:0000256" key="2">
    <source>
        <dbReference type="ARBA" id="ARBA00023002"/>
    </source>
</evidence>
<dbReference type="EMBL" id="CP042905">
    <property type="protein sequence ID" value="QEE17584.1"/>
    <property type="molecule type" value="Genomic_DNA"/>
</dbReference>
<evidence type="ECO:0000313" key="5">
    <source>
        <dbReference type="Proteomes" id="UP000321408"/>
    </source>
</evidence>
<organism evidence="4 5">
    <name type="scientific">Promethearchaeum syntrophicum</name>
    <dbReference type="NCBI Taxonomy" id="2594042"/>
    <lineage>
        <taxon>Archaea</taxon>
        <taxon>Promethearchaeati</taxon>
        <taxon>Promethearchaeota</taxon>
        <taxon>Promethearchaeia</taxon>
        <taxon>Promethearchaeales</taxon>
        <taxon>Promethearchaeaceae</taxon>
        <taxon>Promethearchaeum</taxon>
    </lineage>
</organism>
<keyword evidence="2 4" id="KW-0560">Oxidoreductase</keyword>
<dbReference type="AlphaFoldDB" id="A0A5B9DEP4"/>
<sequence length="286" mass="30513">MASSVQKNKTSLNAEESQSGINLMHGLLVGKTAIITGSSRGIGKGCAQVFIEQGAKIVINGRDEGVCRETYQDITKNGGDAIICPADITKKDEVNKMITNTIDAFGHIDIVVNNAGTSRDALIHKMSDSLFKFIFDLNLKGTHNVTQAILPEFRKESRKDEFKKIINFSSVAGISGNLGQTNYAMAKSGIIAYSKACARELSLDRINVNVIAPGFIETRMTAAKKPGDTLGMPQSVRNLAISSIPFSRGGGGGLPLHVGNVALFLASNLSDWLTGQTFTVDGGSYI</sequence>
<dbReference type="InterPro" id="IPR036291">
    <property type="entry name" value="NAD(P)-bd_dom_sf"/>
</dbReference>
<dbReference type="EC" id="1.1.1.-" evidence="4"/>
<dbReference type="InterPro" id="IPR002347">
    <property type="entry name" value="SDR_fam"/>
</dbReference>
<dbReference type="PRINTS" id="PR00081">
    <property type="entry name" value="GDHRDH"/>
</dbReference>
<dbReference type="PANTHER" id="PTHR42760:SF133">
    <property type="entry name" value="3-OXOACYL-[ACYL-CARRIER-PROTEIN] REDUCTASE"/>
    <property type="match status" value="1"/>
</dbReference>
<dbReference type="PANTHER" id="PTHR42760">
    <property type="entry name" value="SHORT-CHAIN DEHYDROGENASES/REDUCTASES FAMILY MEMBER"/>
    <property type="match status" value="1"/>
</dbReference>
<evidence type="ECO:0000256" key="1">
    <source>
        <dbReference type="ARBA" id="ARBA00006484"/>
    </source>
</evidence>
<protein>
    <submittedName>
        <fullName evidence="4">SDR family NAD(P)-dependent oxidoreductase</fullName>
        <ecNumber evidence="4">1.1.1.-</ecNumber>
    </submittedName>
</protein>
<dbReference type="Gene3D" id="3.40.50.720">
    <property type="entry name" value="NAD(P)-binding Rossmann-like Domain"/>
    <property type="match status" value="1"/>
</dbReference>
<name>A0A5B9DEP4_9ARCH</name>
<dbReference type="Proteomes" id="UP000321408">
    <property type="component" value="Chromosome"/>
</dbReference>
<accession>A0A5B9DEP4</accession>
<dbReference type="FunFam" id="3.40.50.720:FF:000173">
    <property type="entry name" value="3-oxoacyl-[acyl-carrier protein] reductase"/>
    <property type="match status" value="1"/>
</dbReference>
<dbReference type="RefSeq" id="WP_147664474.1">
    <property type="nucleotide sequence ID" value="NZ_CP042905.2"/>
</dbReference>
<comment type="similarity">
    <text evidence="1">Belongs to the short-chain dehydrogenases/reductases (SDR) family.</text>
</comment>
<reference evidence="4 5" key="1">
    <citation type="journal article" date="2020" name="Nature">
        <title>Isolation of an archaeon at the prokaryote-eukaryote interface.</title>
        <authorList>
            <person name="Imachi H."/>
            <person name="Nobu M.K."/>
            <person name="Nakahara N."/>
            <person name="Morono Y."/>
            <person name="Ogawara M."/>
            <person name="Takaki Y."/>
            <person name="Takano Y."/>
            <person name="Uematsu K."/>
            <person name="Ikuta T."/>
            <person name="Ito M."/>
            <person name="Matsui Y."/>
            <person name="Miyazaki M."/>
            <person name="Murata K."/>
            <person name="Saito Y."/>
            <person name="Sakai S."/>
            <person name="Song C."/>
            <person name="Tasumi E."/>
            <person name="Yamanaka Y."/>
            <person name="Yamaguchi T."/>
            <person name="Kamagata Y."/>
            <person name="Tamaki H."/>
            <person name="Takai K."/>
        </authorList>
    </citation>
    <scope>NUCLEOTIDE SEQUENCE [LARGE SCALE GENOMIC DNA]</scope>
    <source>
        <strain evidence="4 5">MK-D1</strain>
    </source>
</reference>
<proteinExistence type="inferred from homology"/>
<reference evidence="4 5" key="2">
    <citation type="journal article" date="2024" name="Int. J. Syst. Evol. Microbiol.">
        <title>Promethearchaeum syntrophicum gen. nov., sp. nov., an anaerobic, obligately syntrophic archaeon, the first isolate of the lineage 'Asgard' archaea, and proposal of the new archaeal phylum Promethearchaeota phyl. nov. and kingdom Promethearchaeati regn. nov.</title>
        <authorList>
            <person name="Imachi H."/>
            <person name="Nobu M.K."/>
            <person name="Kato S."/>
            <person name="Takaki Y."/>
            <person name="Miyazaki M."/>
            <person name="Miyata M."/>
            <person name="Ogawara M."/>
            <person name="Saito Y."/>
            <person name="Sakai S."/>
            <person name="Tahara Y.O."/>
            <person name="Takano Y."/>
            <person name="Tasumi E."/>
            <person name="Uematsu K."/>
            <person name="Yoshimura T."/>
            <person name="Itoh T."/>
            <person name="Ohkuma M."/>
            <person name="Takai K."/>
        </authorList>
    </citation>
    <scope>NUCLEOTIDE SEQUENCE [LARGE SCALE GENOMIC DNA]</scope>
    <source>
        <strain evidence="4 5">MK-D1</strain>
    </source>
</reference>
<dbReference type="SUPFAM" id="SSF51735">
    <property type="entry name" value="NAD(P)-binding Rossmann-fold domains"/>
    <property type="match status" value="1"/>
</dbReference>